<reference evidence="1" key="1">
    <citation type="journal article" date="2021" name="Proc. Natl. Acad. Sci. U.S.A.">
        <title>A Catalog of Tens of Thousands of Viruses from Human Metagenomes Reveals Hidden Associations with Chronic Diseases.</title>
        <authorList>
            <person name="Tisza M.J."/>
            <person name="Buck C.B."/>
        </authorList>
    </citation>
    <scope>NUCLEOTIDE SEQUENCE</scope>
    <source>
        <strain evidence="1">Ct9iM43</strain>
    </source>
</reference>
<dbReference type="EMBL" id="BK014812">
    <property type="protein sequence ID" value="DAD76899.1"/>
    <property type="molecule type" value="Genomic_DNA"/>
</dbReference>
<sequence length="111" mass="13123">MLYSLNITYNKEKKNSYKALLSKKDKSKIVILDIYAIKGCWYIDIRDEEKELHMGQKINSYEDLFEICKRRYRDFPELKLMALPINTNGFDVDFDTDTAGILQDLMVVENE</sequence>
<proteinExistence type="predicted"/>
<organism evidence="1">
    <name type="scientific">Siphoviridae sp. ct9iM43</name>
    <dbReference type="NCBI Taxonomy" id="2826177"/>
    <lineage>
        <taxon>Viruses</taxon>
        <taxon>Duplodnaviria</taxon>
        <taxon>Heunggongvirae</taxon>
        <taxon>Uroviricota</taxon>
        <taxon>Caudoviricetes</taxon>
    </lineage>
</organism>
<accession>A0A8S5M4A3</accession>
<protein>
    <submittedName>
        <fullName evidence="1">Uncharacterized protein</fullName>
    </submittedName>
</protein>
<evidence type="ECO:0000313" key="1">
    <source>
        <dbReference type="EMBL" id="DAD76899.1"/>
    </source>
</evidence>
<name>A0A8S5M4A3_9CAUD</name>